<evidence type="ECO:0000313" key="2">
    <source>
        <dbReference type="EMBL" id="MDZ5741368.1"/>
    </source>
</evidence>
<keyword evidence="3" id="KW-1185">Reference proteome</keyword>
<dbReference type="EMBL" id="JAXUBM010000040">
    <property type="protein sequence ID" value="MDZ5741368.1"/>
    <property type="molecule type" value="Genomic_DNA"/>
</dbReference>
<dbReference type="Proteomes" id="UP001292116">
    <property type="component" value="Unassembled WGS sequence"/>
</dbReference>
<organism evidence="2 3">
    <name type="scientific">Pseudomonas asiatica</name>
    <dbReference type="NCBI Taxonomy" id="2219225"/>
    <lineage>
        <taxon>Bacteria</taxon>
        <taxon>Pseudomonadati</taxon>
        <taxon>Pseudomonadota</taxon>
        <taxon>Gammaproteobacteria</taxon>
        <taxon>Pseudomonadales</taxon>
        <taxon>Pseudomonadaceae</taxon>
        <taxon>Pseudomonas</taxon>
    </lineage>
</organism>
<dbReference type="RefSeq" id="WP_322492156.1">
    <property type="nucleotide sequence ID" value="NZ_JAXUBM010000040.1"/>
</dbReference>
<accession>A0ABU5L651</accession>
<proteinExistence type="predicted"/>
<feature type="region of interest" description="Disordered" evidence="1">
    <location>
        <begin position="83"/>
        <end position="105"/>
    </location>
</feature>
<reference evidence="2 3" key="1">
    <citation type="submission" date="2023-11" db="EMBL/GenBank/DDBJ databases">
        <title>Draft genomes analysis of Pseudomonas asiatica isolated from milk, feces and farm soil of cows suffering from clinical mastitis.</title>
        <authorList>
            <person name="Rahman T."/>
            <person name="Das Z.C."/>
            <person name="Hoque M.N."/>
        </authorList>
    </citation>
    <scope>NUCLEOTIDE SEQUENCE [LARGE SCALE GENOMIC DNA]</scope>
    <source>
        <strain evidence="2 3">2F2</strain>
    </source>
</reference>
<comment type="caution">
    <text evidence="2">The sequence shown here is derived from an EMBL/GenBank/DDBJ whole genome shotgun (WGS) entry which is preliminary data.</text>
</comment>
<evidence type="ECO:0000256" key="1">
    <source>
        <dbReference type="SAM" id="MobiDB-lite"/>
    </source>
</evidence>
<evidence type="ECO:0000313" key="3">
    <source>
        <dbReference type="Proteomes" id="UP001292116"/>
    </source>
</evidence>
<protein>
    <submittedName>
        <fullName evidence="2">Uncharacterized protein</fullName>
    </submittedName>
</protein>
<gene>
    <name evidence="2" type="ORF">SOW75_24595</name>
</gene>
<sequence length="162" mass="18144">MVVDGDLLAERIVESPAYKKLLSELVDAAGVEVESEYAKVFARLDSAKIVKAKIDIEVLMSTLTNNFDLLRQYSIAKLQALSAEEDDEEEYPAGAEPSEDEKSKTLSVGKYSRGFLLTNLIEYTLAKSGREQLLEYLKLSRIPQARKYAANIFEFAQLGRDN</sequence>
<name>A0ABU5L651_9PSED</name>